<keyword evidence="3" id="KW-1185">Reference proteome</keyword>
<evidence type="ECO:0000313" key="2">
    <source>
        <dbReference type="EMBL" id="KAK8036869.1"/>
    </source>
</evidence>
<dbReference type="GeneID" id="92099838"/>
<reference evidence="2 3" key="1">
    <citation type="submission" date="2023-01" db="EMBL/GenBank/DDBJ databases">
        <title>Analysis of 21 Apiospora genomes using comparative genomics revels a genus with tremendous synthesis potential of carbohydrate active enzymes and secondary metabolites.</title>
        <authorList>
            <person name="Sorensen T."/>
        </authorList>
    </citation>
    <scope>NUCLEOTIDE SEQUENCE [LARGE SCALE GENOMIC DNA]</scope>
    <source>
        <strain evidence="2 3">CBS 135458</strain>
    </source>
</reference>
<sequence>MAPTGPLQPQGQLPNVCHNEVLHEPHQPHHPHHHEPQVEPQHQQPKGQSKVVGLHDAENSTTSPELHLAYQDLPPNAQLIANFLFHFNAHSSLEESKVFTLHPAEFNILEANDFCQQLLNTKAHSYDYIPLLYRFTLIMTPPRPVHDKAVHNLMQLIHSASTNALQQSTFPASLANARLELGFGTSEILVKQDGIRTKSYKLPDGEIVFDKPGEVIPAF</sequence>
<organism evidence="2 3">
    <name type="scientific">Apiospora phragmitis</name>
    <dbReference type="NCBI Taxonomy" id="2905665"/>
    <lineage>
        <taxon>Eukaryota</taxon>
        <taxon>Fungi</taxon>
        <taxon>Dikarya</taxon>
        <taxon>Ascomycota</taxon>
        <taxon>Pezizomycotina</taxon>
        <taxon>Sordariomycetes</taxon>
        <taxon>Xylariomycetidae</taxon>
        <taxon>Amphisphaeriales</taxon>
        <taxon>Apiosporaceae</taxon>
        <taxon>Apiospora</taxon>
    </lineage>
</organism>
<evidence type="ECO:0000313" key="3">
    <source>
        <dbReference type="Proteomes" id="UP001480595"/>
    </source>
</evidence>
<dbReference type="RefSeq" id="XP_066707687.1">
    <property type="nucleotide sequence ID" value="XM_066866773.1"/>
</dbReference>
<proteinExistence type="predicted"/>
<name>A0ABR1SRB4_9PEZI</name>
<comment type="caution">
    <text evidence="2">The sequence shown here is derived from an EMBL/GenBank/DDBJ whole genome shotgun (WGS) entry which is preliminary data.</text>
</comment>
<evidence type="ECO:0000256" key="1">
    <source>
        <dbReference type="SAM" id="MobiDB-lite"/>
    </source>
</evidence>
<gene>
    <name evidence="2" type="ORF">PG994_015366</name>
</gene>
<protein>
    <submittedName>
        <fullName evidence="2">Uncharacterized protein</fullName>
    </submittedName>
</protein>
<feature type="region of interest" description="Disordered" evidence="1">
    <location>
        <begin position="22"/>
        <end position="63"/>
    </location>
</feature>
<dbReference type="Proteomes" id="UP001480595">
    <property type="component" value="Unassembled WGS sequence"/>
</dbReference>
<accession>A0ABR1SRB4</accession>
<dbReference type="EMBL" id="JAQQWL010000018">
    <property type="protein sequence ID" value="KAK8036869.1"/>
    <property type="molecule type" value="Genomic_DNA"/>
</dbReference>